<accession>A0A8S1VLX4</accession>
<dbReference type="Proteomes" id="UP000683925">
    <property type="component" value="Unassembled WGS sequence"/>
</dbReference>
<evidence type="ECO:0000313" key="1">
    <source>
        <dbReference type="EMBL" id="CAD8177573.1"/>
    </source>
</evidence>
<dbReference type="EMBL" id="CAJJDP010000068">
    <property type="protein sequence ID" value="CAD8177573.1"/>
    <property type="molecule type" value="Genomic_DNA"/>
</dbReference>
<name>A0A8S1VLX4_PAROT</name>
<comment type="caution">
    <text evidence="1">The sequence shown here is derived from an EMBL/GenBank/DDBJ whole genome shotgun (WGS) entry which is preliminary data.</text>
</comment>
<protein>
    <submittedName>
        <fullName evidence="1">Uncharacterized protein</fullName>
    </submittedName>
</protein>
<proteinExistence type="predicted"/>
<reference evidence="1" key="1">
    <citation type="submission" date="2021-01" db="EMBL/GenBank/DDBJ databases">
        <authorList>
            <consortium name="Genoscope - CEA"/>
            <person name="William W."/>
        </authorList>
    </citation>
    <scope>NUCLEOTIDE SEQUENCE</scope>
</reference>
<evidence type="ECO:0000313" key="2">
    <source>
        <dbReference type="Proteomes" id="UP000683925"/>
    </source>
</evidence>
<dbReference type="AlphaFoldDB" id="A0A8S1VLX4"/>
<gene>
    <name evidence="1" type="ORF">POCTA_138.1.T0690098</name>
</gene>
<sequence length="101" mass="11457">MSRSSLSNLDEILSPRFIIEGATPQVNPKNLSNSEIQFQSENSNIDSMRSLNQDVKNNSKLIQRNSQMFSINLLQLQIAKSKSNIACLRLKIAKMENQSKF</sequence>
<organism evidence="1 2">
    <name type="scientific">Paramecium octaurelia</name>
    <dbReference type="NCBI Taxonomy" id="43137"/>
    <lineage>
        <taxon>Eukaryota</taxon>
        <taxon>Sar</taxon>
        <taxon>Alveolata</taxon>
        <taxon>Ciliophora</taxon>
        <taxon>Intramacronucleata</taxon>
        <taxon>Oligohymenophorea</taxon>
        <taxon>Peniculida</taxon>
        <taxon>Parameciidae</taxon>
        <taxon>Paramecium</taxon>
    </lineage>
</organism>
<keyword evidence="2" id="KW-1185">Reference proteome</keyword>